<gene>
    <name evidence="3" type="ORF">GCM10025876_21790</name>
</gene>
<organism evidence="3 4">
    <name type="scientific">Demequina litorisediminis</name>
    <dbReference type="NCBI Taxonomy" id="1849022"/>
    <lineage>
        <taxon>Bacteria</taxon>
        <taxon>Bacillati</taxon>
        <taxon>Actinomycetota</taxon>
        <taxon>Actinomycetes</taxon>
        <taxon>Micrococcales</taxon>
        <taxon>Demequinaceae</taxon>
        <taxon>Demequina</taxon>
    </lineage>
</organism>
<feature type="transmembrane region" description="Helical" evidence="2">
    <location>
        <begin position="127"/>
        <end position="151"/>
    </location>
</feature>
<feature type="compositionally biased region" description="Low complexity" evidence="1">
    <location>
        <begin position="421"/>
        <end position="432"/>
    </location>
</feature>
<name>A0ABQ6IDZ8_9MICO</name>
<proteinExistence type="predicted"/>
<sequence>MSTDTTEGRVTTGAAHHPPARRGNPWAPTFHGVGLVTSIELRRRRPTTKGYIFYGLLFAFVATICVLAAVFTEADRSSSNFELVLIMVLGVGMLIAPSLSATSINGDSGEGVLAPLQMSHLTAGDIAFGKVIASWLVSVIALVALSPFLIYTYLSSGWTLVEVLATVAAILFVVLAFTAVGLAWSSLAARAVGSVSLAHLTTGFFLIGTLVAFAIGGVLVTEDTGVRDRYIDYENLSADAQSALEDAWETGDYSALDPADYPCVDAEWGYSVTHTDKIAWILLLNPAVMVIETAPIVDPETWEKDGRAAPGTFALLHQQISSARLGPQEGEATQWVYDECAETFGTTAQEEMTDEEMEAQWAAEEAAAAEREQEFANLPRAPWPALALLAVLFVGSMTIVVRRLRVPYKKPAHRHARGVTPASASCSPSAASRQLDPRRTGGRCCVWGLRRPCGVPRRRGRA</sequence>
<evidence type="ECO:0000256" key="2">
    <source>
        <dbReference type="SAM" id="Phobius"/>
    </source>
</evidence>
<keyword evidence="2" id="KW-1133">Transmembrane helix</keyword>
<evidence type="ECO:0000313" key="4">
    <source>
        <dbReference type="Proteomes" id="UP001157125"/>
    </source>
</evidence>
<keyword evidence="4" id="KW-1185">Reference proteome</keyword>
<protein>
    <recommendedName>
        <fullName evidence="5">ABC-2 family transporter protein</fullName>
    </recommendedName>
</protein>
<dbReference type="RefSeq" id="WP_284328319.1">
    <property type="nucleotide sequence ID" value="NZ_BSUN01000001.1"/>
</dbReference>
<feature type="transmembrane region" description="Helical" evidence="2">
    <location>
        <begin position="51"/>
        <end position="71"/>
    </location>
</feature>
<accession>A0ABQ6IDZ8</accession>
<comment type="caution">
    <text evidence="3">The sequence shown here is derived from an EMBL/GenBank/DDBJ whole genome shotgun (WGS) entry which is preliminary data.</text>
</comment>
<feature type="transmembrane region" description="Helical" evidence="2">
    <location>
        <begin position="83"/>
        <end position="106"/>
    </location>
</feature>
<feature type="transmembrane region" description="Helical" evidence="2">
    <location>
        <begin position="197"/>
        <end position="220"/>
    </location>
</feature>
<feature type="region of interest" description="Disordered" evidence="1">
    <location>
        <begin position="1"/>
        <end position="26"/>
    </location>
</feature>
<evidence type="ECO:0008006" key="5">
    <source>
        <dbReference type="Google" id="ProtNLM"/>
    </source>
</evidence>
<feature type="region of interest" description="Disordered" evidence="1">
    <location>
        <begin position="415"/>
        <end position="439"/>
    </location>
</feature>
<dbReference type="EMBL" id="BSUN01000001">
    <property type="protein sequence ID" value="GMA35975.1"/>
    <property type="molecule type" value="Genomic_DNA"/>
</dbReference>
<evidence type="ECO:0000313" key="3">
    <source>
        <dbReference type="EMBL" id="GMA35975.1"/>
    </source>
</evidence>
<keyword evidence="2" id="KW-0472">Membrane</keyword>
<feature type="transmembrane region" description="Helical" evidence="2">
    <location>
        <begin position="163"/>
        <end position="185"/>
    </location>
</feature>
<reference evidence="4" key="1">
    <citation type="journal article" date="2019" name="Int. J. Syst. Evol. Microbiol.">
        <title>The Global Catalogue of Microorganisms (GCM) 10K type strain sequencing project: providing services to taxonomists for standard genome sequencing and annotation.</title>
        <authorList>
            <consortium name="The Broad Institute Genomics Platform"/>
            <consortium name="The Broad Institute Genome Sequencing Center for Infectious Disease"/>
            <person name="Wu L."/>
            <person name="Ma J."/>
        </authorList>
    </citation>
    <scope>NUCLEOTIDE SEQUENCE [LARGE SCALE GENOMIC DNA]</scope>
    <source>
        <strain evidence="4">NBRC 112299</strain>
    </source>
</reference>
<feature type="transmembrane region" description="Helical" evidence="2">
    <location>
        <begin position="381"/>
        <end position="401"/>
    </location>
</feature>
<keyword evidence="2" id="KW-0812">Transmembrane</keyword>
<dbReference type="Proteomes" id="UP001157125">
    <property type="component" value="Unassembled WGS sequence"/>
</dbReference>
<evidence type="ECO:0000256" key="1">
    <source>
        <dbReference type="SAM" id="MobiDB-lite"/>
    </source>
</evidence>